<dbReference type="InterPro" id="IPR008335">
    <property type="entry name" value="Mopterin_OxRdtase_euk"/>
</dbReference>
<dbReference type="EC" id="1.8.-.-" evidence="2"/>
<dbReference type="AlphaFoldDB" id="A0A0D8FUE0"/>
<keyword evidence="3" id="KW-1185">Reference proteome</keyword>
<dbReference type="PANTHER" id="PTHR43032">
    <property type="entry name" value="PROTEIN-METHIONINE-SULFOXIDE REDUCTASE"/>
    <property type="match status" value="1"/>
</dbReference>
<dbReference type="Pfam" id="PF00174">
    <property type="entry name" value="Oxidored_molyb"/>
    <property type="match status" value="1"/>
</dbReference>
<protein>
    <submittedName>
        <fullName evidence="2">Sulfoxide reductase catalytic subunit YedY</fullName>
        <ecNumber evidence="2">1.8.-.-</ecNumber>
    </submittedName>
</protein>
<proteinExistence type="predicted"/>
<dbReference type="InterPro" id="IPR000572">
    <property type="entry name" value="OxRdtase_Mopterin-bd_dom"/>
</dbReference>
<sequence>MVTTLFGHDIAQTLSGLANSGGFSVGGFEIYTVTGSIPDIKTSSYRLRIDGNVEHPLLLSYEELRALPQHEVSFTFTCVTGWTVPNTHWRGVRLADLLDRVKPRTGVNALEFSSADGVYTDSLGLNEARSSDVLLAMDLDNKPISADHGAPVRLLVPSMYGYKSVKWLNRISLVSQQTPGYWEQRGYPVNATIS</sequence>
<organism evidence="2 3">
    <name type="scientific">Ferrimicrobium acidiphilum DSM 19497</name>
    <dbReference type="NCBI Taxonomy" id="1121877"/>
    <lineage>
        <taxon>Bacteria</taxon>
        <taxon>Bacillati</taxon>
        <taxon>Actinomycetota</taxon>
        <taxon>Acidimicrobiia</taxon>
        <taxon>Acidimicrobiales</taxon>
        <taxon>Acidimicrobiaceae</taxon>
        <taxon>Ferrimicrobium</taxon>
    </lineage>
</organism>
<reference evidence="2 3" key="1">
    <citation type="submission" date="2015-01" db="EMBL/GenBank/DDBJ databases">
        <title>Draft genome of the acidophilic iron oxidizer Ferrimicrobium acidiphilum strain T23.</title>
        <authorList>
            <person name="Poehlein A."/>
            <person name="Eisen S."/>
            <person name="Schloemann M."/>
            <person name="Johnson B.D."/>
            <person name="Daniel R."/>
            <person name="Muehling M."/>
        </authorList>
    </citation>
    <scope>NUCLEOTIDE SEQUENCE [LARGE SCALE GENOMIC DNA]</scope>
    <source>
        <strain evidence="2 3">T23</strain>
    </source>
</reference>
<dbReference type="PRINTS" id="PR00407">
    <property type="entry name" value="EUMOPTERIN"/>
</dbReference>
<dbReference type="InterPro" id="IPR036374">
    <property type="entry name" value="OxRdtase_Mopterin-bd_sf"/>
</dbReference>
<dbReference type="Gene3D" id="3.90.420.10">
    <property type="entry name" value="Oxidoreductase, molybdopterin-binding domain"/>
    <property type="match status" value="1"/>
</dbReference>
<feature type="domain" description="Oxidoreductase molybdopterin-binding" evidence="1">
    <location>
        <begin position="35"/>
        <end position="182"/>
    </location>
</feature>
<accession>A0A0D8FUE0</accession>
<dbReference type="Proteomes" id="UP000032336">
    <property type="component" value="Unassembled WGS sequence"/>
</dbReference>
<name>A0A0D8FUE0_9ACTN</name>
<evidence type="ECO:0000313" key="2">
    <source>
        <dbReference type="EMBL" id="KJE76716.1"/>
    </source>
</evidence>
<dbReference type="PANTHER" id="PTHR43032:SF4">
    <property type="entry name" value="OXIDOREDUCTASE MOLYBDOPTERIN-BINDING DOMAIN-CONTAINING PROTEIN"/>
    <property type="match status" value="1"/>
</dbReference>
<dbReference type="GO" id="GO:0016491">
    <property type="term" value="F:oxidoreductase activity"/>
    <property type="evidence" value="ECO:0007669"/>
    <property type="project" value="UniProtKB-KW"/>
</dbReference>
<dbReference type="RefSeq" id="WP_052565964.1">
    <property type="nucleotide sequence ID" value="NZ_JXUW01000012.1"/>
</dbReference>
<keyword evidence="2" id="KW-0560">Oxidoreductase</keyword>
<dbReference type="EMBL" id="JXUW01000012">
    <property type="protein sequence ID" value="KJE76716.1"/>
    <property type="molecule type" value="Genomic_DNA"/>
</dbReference>
<dbReference type="SUPFAM" id="SSF56524">
    <property type="entry name" value="Oxidoreductase molybdopterin-binding domain"/>
    <property type="match status" value="1"/>
</dbReference>
<evidence type="ECO:0000313" key="3">
    <source>
        <dbReference type="Proteomes" id="UP000032336"/>
    </source>
</evidence>
<dbReference type="eggNOG" id="COG2041">
    <property type="taxonomic scope" value="Bacteria"/>
</dbReference>
<dbReference type="STRING" id="1121877.FEAC_15030"/>
<gene>
    <name evidence="2" type="primary">yedY1</name>
    <name evidence="2" type="ORF">FEAC_15030</name>
</gene>
<dbReference type="GeneID" id="78372689"/>
<evidence type="ECO:0000259" key="1">
    <source>
        <dbReference type="Pfam" id="PF00174"/>
    </source>
</evidence>
<comment type="caution">
    <text evidence="2">The sequence shown here is derived from an EMBL/GenBank/DDBJ whole genome shotgun (WGS) entry which is preliminary data.</text>
</comment>
<dbReference type="PATRIC" id="fig|1121877.4.peg.1660"/>